<evidence type="ECO:0000313" key="2">
    <source>
        <dbReference type="Proteomes" id="UP001442494"/>
    </source>
</evidence>
<evidence type="ECO:0000313" key="1">
    <source>
        <dbReference type="EMBL" id="MEP0865144.1"/>
    </source>
</evidence>
<dbReference type="RefSeq" id="WP_190419115.1">
    <property type="nucleotide sequence ID" value="NZ_JAMPKK010000022.1"/>
</dbReference>
<organism evidence="1 2">
    <name type="scientific">Funiculus sociatus GB2-A5</name>
    <dbReference type="NCBI Taxonomy" id="2933946"/>
    <lineage>
        <taxon>Bacteria</taxon>
        <taxon>Bacillati</taxon>
        <taxon>Cyanobacteriota</taxon>
        <taxon>Cyanophyceae</taxon>
        <taxon>Coleofasciculales</taxon>
        <taxon>Coleofasciculaceae</taxon>
        <taxon>Funiculus</taxon>
    </lineage>
</organism>
<comment type="caution">
    <text evidence="1">The sequence shown here is derived from an EMBL/GenBank/DDBJ whole genome shotgun (WGS) entry which is preliminary data.</text>
</comment>
<protein>
    <recommendedName>
        <fullName evidence="3">MHC class I antigen</fullName>
    </recommendedName>
</protein>
<sequence length="71" mass="8415">MKTSAALFTLNRIWQGFLRFLVNASELRVWQVSDGHGHTYWRAYDPVSGRSSYLGSEAEVRSWIEQRYYNR</sequence>
<keyword evidence="2" id="KW-1185">Reference proteome</keyword>
<reference evidence="1 2" key="1">
    <citation type="submission" date="2022-04" db="EMBL/GenBank/DDBJ databases">
        <title>Positive selection, recombination, and allopatry shape intraspecific diversity of widespread and dominant cyanobacteria.</title>
        <authorList>
            <person name="Wei J."/>
            <person name="Shu W."/>
            <person name="Hu C."/>
        </authorList>
    </citation>
    <scope>NUCLEOTIDE SEQUENCE [LARGE SCALE GENOMIC DNA]</scope>
    <source>
        <strain evidence="1 2">GB2-A5</strain>
    </source>
</reference>
<name>A0ABV0JNY5_9CYAN</name>
<accession>A0ABV0JNY5</accession>
<dbReference type="Proteomes" id="UP001442494">
    <property type="component" value="Unassembled WGS sequence"/>
</dbReference>
<evidence type="ECO:0008006" key="3">
    <source>
        <dbReference type="Google" id="ProtNLM"/>
    </source>
</evidence>
<dbReference type="EMBL" id="JAMPKK010000022">
    <property type="protein sequence ID" value="MEP0865144.1"/>
    <property type="molecule type" value="Genomic_DNA"/>
</dbReference>
<proteinExistence type="predicted"/>
<gene>
    <name evidence="1" type="ORF">NDI37_11775</name>
</gene>